<proteinExistence type="inferred from homology"/>
<feature type="domain" description="PucR C-terminal helix-turn-helix" evidence="3">
    <location>
        <begin position="330"/>
        <end position="373"/>
    </location>
</feature>
<dbReference type="RefSeq" id="WP_122628649.1">
    <property type="nucleotide sequence ID" value="NZ_UPPP01000079.1"/>
</dbReference>
<evidence type="ECO:0008006" key="7">
    <source>
        <dbReference type="Google" id="ProtNLM"/>
    </source>
</evidence>
<dbReference type="PANTHER" id="PTHR33744:SF15">
    <property type="entry name" value="CARBOHYDRATE DIACID REGULATOR"/>
    <property type="match status" value="1"/>
</dbReference>
<evidence type="ECO:0000259" key="3">
    <source>
        <dbReference type="Pfam" id="PF13556"/>
    </source>
</evidence>
<dbReference type="Gene3D" id="1.10.10.2840">
    <property type="entry name" value="PucR C-terminal helix-turn-helix domain"/>
    <property type="match status" value="1"/>
</dbReference>
<dbReference type="Pfam" id="PF13556">
    <property type="entry name" value="HTH_30"/>
    <property type="match status" value="1"/>
</dbReference>
<keyword evidence="6" id="KW-1185">Reference proteome</keyword>
<accession>A0A498REW0</accession>
<gene>
    <name evidence="5" type="ORF">LUCI_2983</name>
</gene>
<dbReference type="InterPro" id="IPR008599">
    <property type="entry name" value="Diacid_rec"/>
</dbReference>
<evidence type="ECO:0000259" key="2">
    <source>
        <dbReference type="Pfam" id="PF05651"/>
    </source>
</evidence>
<dbReference type="Pfam" id="PF17853">
    <property type="entry name" value="GGDEF_2"/>
    <property type="match status" value="1"/>
</dbReference>
<evidence type="ECO:0000256" key="1">
    <source>
        <dbReference type="ARBA" id="ARBA00006754"/>
    </source>
</evidence>
<feature type="domain" description="CdaR GGDEF-like" evidence="4">
    <location>
        <begin position="146"/>
        <end position="276"/>
    </location>
</feature>
<dbReference type="InterPro" id="IPR051448">
    <property type="entry name" value="CdaR-like_regulators"/>
</dbReference>
<protein>
    <recommendedName>
        <fullName evidence="7">Sugar diacid recognition</fullName>
    </recommendedName>
</protein>
<dbReference type="PANTHER" id="PTHR33744">
    <property type="entry name" value="CARBOHYDRATE DIACID REGULATOR"/>
    <property type="match status" value="1"/>
</dbReference>
<dbReference type="Proteomes" id="UP000277811">
    <property type="component" value="Unassembled WGS sequence"/>
</dbReference>
<dbReference type="OrthoDB" id="9792148at2"/>
<evidence type="ECO:0000313" key="6">
    <source>
        <dbReference type="Proteomes" id="UP000277811"/>
    </source>
</evidence>
<comment type="similarity">
    <text evidence="1">Belongs to the CdaR family.</text>
</comment>
<name>A0A498REW0_9FIRM</name>
<dbReference type="InterPro" id="IPR041522">
    <property type="entry name" value="CdaR_GGDEF"/>
</dbReference>
<evidence type="ECO:0000259" key="4">
    <source>
        <dbReference type="Pfam" id="PF17853"/>
    </source>
</evidence>
<dbReference type="InterPro" id="IPR025736">
    <property type="entry name" value="PucR_C-HTH_dom"/>
</dbReference>
<feature type="domain" description="Putative sugar diacid recognition" evidence="2">
    <location>
        <begin position="3"/>
        <end position="133"/>
    </location>
</feature>
<dbReference type="EMBL" id="UPPP01000079">
    <property type="protein sequence ID" value="VBB07718.1"/>
    <property type="molecule type" value="Genomic_DNA"/>
</dbReference>
<organism evidence="5 6">
    <name type="scientific">Lucifera butyrica</name>
    <dbReference type="NCBI Taxonomy" id="1351585"/>
    <lineage>
        <taxon>Bacteria</taxon>
        <taxon>Bacillati</taxon>
        <taxon>Bacillota</taxon>
        <taxon>Negativicutes</taxon>
        <taxon>Veillonellales</taxon>
        <taxon>Veillonellaceae</taxon>
        <taxon>Lucifera</taxon>
    </lineage>
</organism>
<evidence type="ECO:0000313" key="5">
    <source>
        <dbReference type="EMBL" id="VBB07718.1"/>
    </source>
</evidence>
<dbReference type="AlphaFoldDB" id="A0A498REW0"/>
<dbReference type="InterPro" id="IPR042070">
    <property type="entry name" value="PucR_C-HTH_sf"/>
</dbReference>
<reference evidence="5 6" key="1">
    <citation type="submission" date="2018-06" db="EMBL/GenBank/DDBJ databases">
        <authorList>
            <person name="Strepis N."/>
        </authorList>
    </citation>
    <scope>NUCLEOTIDE SEQUENCE [LARGE SCALE GENOMIC DNA]</scope>
    <source>
        <strain evidence="5">LUCI</strain>
    </source>
</reference>
<dbReference type="Pfam" id="PF05651">
    <property type="entry name" value="Diacid_rec"/>
    <property type="match status" value="1"/>
</dbReference>
<sequence length="391" mass="44310">MVLSDELAQKIVDTVMNLVHRNVNIFNREGIIIATGHPDRYKTFHKGAKDVIDTESVIEISPNELPLYPGALQGVNLPIVFDDQIIGVVGVFGNPDEVRSISYLVKAITELILEHELLQKEIRSEYLLREKFVDFILSNTADQIPPKIKRIAKTLGLNLDLPRTVVLLDLAKLINSYTSEYGSSELVLERTTNIAIQRINENVLLSEQDLAIVLGEKLIILKAFTAFENKEIHQWAERLLATLSMNNQIEFFCGIGAVANSLCEYHISYEQAQYCLTQCTKHASIRTIYDHDIIVRYALNKAVETSIRPSLQYIVKSFAGTNFHNKEMKQTILALLNNNLNVKATAACLHIHRNTLLYRLDCLRNETGLDPSHCIEDAILLRLLFNHLHID</sequence>